<evidence type="ECO:0000313" key="2">
    <source>
        <dbReference type="EMBL" id="KAG6607504.1"/>
    </source>
</evidence>
<keyword evidence="1" id="KW-0732">Signal</keyword>
<feature type="chain" id="PRO_5043921882" evidence="1">
    <location>
        <begin position="22"/>
        <end position="69"/>
    </location>
</feature>
<name>A0AAV6P4B8_9ROSI</name>
<dbReference type="AlphaFoldDB" id="A0AAV6P4B8"/>
<organism evidence="2 3">
    <name type="scientific">Cucurbita argyrosperma subsp. sororia</name>
    <dbReference type="NCBI Taxonomy" id="37648"/>
    <lineage>
        <taxon>Eukaryota</taxon>
        <taxon>Viridiplantae</taxon>
        <taxon>Streptophyta</taxon>
        <taxon>Embryophyta</taxon>
        <taxon>Tracheophyta</taxon>
        <taxon>Spermatophyta</taxon>
        <taxon>Magnoliopsida</taxon>
        <taxon>eudicotyledons</taxon>
        <taxon>Gunneridae</taxon>
        <taxon>Pentapetalae</taxon>
        <taxon>rosids</taxon>
        <taxon>fabids</taxon>
        <taxon>Cucurbitales</taxon>
        <taxon>Cucurbitaceae</taxon>
        <taxon>Cucurbiteae</taxon>
        <taxon>Cucurbita</taxon>
    </lineage>
</organism>
<feature type="signal peptide" evidence="1">
    <location>
        <begin position="1"/>
        <end position="21"/>
    </location>
</feature>
<keyword evidence="3" id="KW-1185">Reference proteome</keyword>
<gene>
    <name evidence="2" type="ORF">SDJN03_00846</name>
</gene>
<reference evidence="2 3" key="1">
    <citation type="journal article" date="2021" name="Hortic Res">
        <title>The domestication of Cucurbita argyrosperma as revealed by the genome of its wild relative.</title>
        <authorList>
            <person name="Barrera-Redondo J."/>
            <person name="Sanchez-de la Vega G."/>
            <person name="Aguirre-Liguori J.A."/>
            <person name="Castellanos-Morales G."/>
            <person name="Gutierrez-Guerrero Y.T."/>
            <person name="Aguirre-Dugua X."/>
            <person name="Aguirre-Planter E."/>
            <person name="Tenaillon M.I."/>
            <person name="Lira-Saade R."/>
            <person name="Eguiarte L.E."/>
        </authorList>
    </citation>
    <scope>NUCLEOTIDE SEQUENCE [LARGE SCALE GENOMIC DNA]</scope>
    <source>
        <strain evidence="2">JBR-2021</strain>
    </source>
</reference>
<proteinExistence type="predicted"/>
<feature type="non-terminal residue" evidence="2">
    <location>
        <position position="1"/>
    </location>
</feature>
<protein>
    <submittedName>
        <fullName evidence="2">Uncharacterized protein</fullName>
    </submittedName>
</protein>
<evidence type="ECO:0000256" key="1">
    <source>
        <dbReference type="SAM" id="SignalP"/>
    </source>
</evidence>
<accession>A0AAV6P4B8</accession>
<dbReference type="EMBL" id="JAGKQH010000001">
    <property type="protein sequence ID" value="KAG6607504.1"/>
    <property type="molecule type" value="Genomic_DNA"/>
</dbReference>
<comment type="caution">
    <text evidence="2">The sequence shown here is derived from an EMBL/GenBank/DDBJ whole genome shotgun (WGS) entry which is preliminary data.</text>
</comment>
<dbReference type="Proteomes" id="UP000685013">
    <property type="component" value="Chromosome 1"/>
</dbReference>
<evidence type="ECO:0000313" key="3">
    <source>
        <dbReference type="Proteomes" id="UP000685013"/>
    </source>
</evidence>
<sequence length="69" mass="7552">MGKRLMCFGLVLICLVSISESAVPSKTCRDSFHSSGVCMGWIGLSECYSESMGKAWGYPTQELRMHSNG</sequence>